<evidence type="ECO:0008006" key="3">
    <source>
        <dbReference type="Google" id="ProtNLM"/>
    </source>
</evidence>
<protein>
    <recommendedName>
        <fullName evidence="3">PilZ domain-containing protein</fullName>
    </recommendedName>
</protein>
<dbReference type="Proteomes" id="UP000410984">
    <property type="component" value="Unassembled WGS sequence"/>
</dbReference>
<dbReference type="AlphaFoldDB" id="A0A509E9M6"/>
<evidence type="ECO:0000313" key="1">
    <source>
        <dbReference type="EMBL" id="VUD70838.1"/>
    </source>
</evidence>
<accession>A0A509E9M6</accession>
<sequence>MIQDRRAAPRQRLDENGLITVDEHTSIPCLIYDLSELGVRLVSLDAGTVPDTFILAASRLPEVRVCEIVWRTQEEIGARFAATP</sequence>
<dbReference type="SUPFAM" id="SSF141371">
    <property type="entry name" value="PilZ domain-like"/>
    <property type="match status" value="1"/>
</dbReference>
<dbReference type="RefSeq" id="WP_244612606.1">
    <property type="nucleotide sequence ID" value="NZ_CABFPH010000013.1"/>
</dbReference>
<reference evidence="1 2" key="1">
    <citation type="submission" date="2019-06" db="EMBL/GenBank/DDBJ databases">
        <authorList>
            <person name="Rodrigo-Torres L."/>
            <person name="Arahal R. D."/>
            <person name="Lucena T."/>
        </authorList>
    </citation>
    <scope>NUCLEOTIDE SEQUENCE [LARGE SCALE GENOMIC DNA]</scope>
    <source>
        <strain evidence="1 2">SB0023/3</strain>
    </source>
</reference>
<keyword evidence="2" id="KW-1185">Reference proteome</keyword>
<name>A0A509E9M6_9HYPH</name>
<dbReference type="EMBL" id="CABFPH010000013">
    <property type="protein sequence ID" value="VUD70838.1"/>
    <property type="molecule type" value="Genomic_DNA"/>
</dbReference>
<proteinExistence type="predicted"/>
<gene>
    <name evidence="1" type="ORF">MET9862_01412</name>
</gene>
<evidence type="ECO:0000313" key="2">
    <source>
        <dbReference type="Proteomes" id="UP000410984"/>
    </source>
</evidence>
<organism evidence="1 2">
    <name type="scientific">Methylobacterium symbioticum</name>
    <dbReference type="NCBI Taxonomy" id="2584084"/>
    <lineage>
        <taxon>Bacteria</taxon>
        <taxon>Pseudomonadati</taxon>
        <taxon>Pseudomonadota</taxon>
        <taxon>Alphaproteobacteria</taxon>
        <taxon>Hyphomicrobiales</taxon>
        <taxon>Methylobacteriaceae</taxon>
        <taxon>Methylobacterium</taxon>
    </lineage>
</organism>